<evidence type="ECO:0000256" key="3">
    <source>
        <dbReference type="ARBA" id="ARBA00023125"/>
    </source>
</evidence>
<evidence type="ECO:0000256" key="4">
    <source>
        <dbReference type="ARBA" id="ARBA00023163"/>
    </source>
</evidence>
<evidence type="ECO:0000256" key="5">
    <source>
        <dbReference type="ARBA" id="ARBA00041201"/>
    </source>
</evidence>
<evidence type="ECO:0000256" key="2">
    <source>
        <dbReference type="ARBA" id="ARBA00023015"/>
    </source>
</evidence>
<feature type="domain" description="OmpR/PhoB-type" evidence="9">
    <location>
        <begin position="128"/>
        <end position="223"/>
    </location>
</feature>
<dbReference type="SUPFAM" id="SSF46894">
    <property type="entry name" value="C-terminal effector domain of the bipartite response regulators"/>
    <property type="match status" value="1"/>
</dbReference>
<reference evidence="10" key="1">
    <citation type="journal article" date="2014" name="Int. J. Syst. Evol. Microbiol.">
        <title>Complete genome sequence of Corynebacterium casei LMG S-19264T (=DSM 44701T), isolated from a smear-ripened cheese.</title>
        <authorList>
            <consortium name="US DOE Joint Genome Institute (JGI-PGF)"/>
            <person name="Walter F."/>
            <person name="Albersmeier A."/>
            <person name="Kalinowski J."/>
            <person name="Ruckert C."/>
        </authorList>
    </citation>
    <scope>NUCLEOTIDE SEQUENCE</scope>
    <source>
        <strain evidence="10">CGMCC 1.8984</strain>
    </source>
</reference>
<dbReference type="PANTHER" id="PTHR48111">
    <property type="entry name" value="REGULATOR OF RPOS"/>
    <property type="match status" value="1"/>
</dbReference>
<dbReference type="AlphaFoldDB" id="A0A917UTV7"/>
<proteinExistence type="predicted"/>
<dbReference type="Proteomes" id="UP000636956">
    <property type="component" value="Unassembled WGS sequence"/>
</dbReference>
<evidence type="ECO:0000256" key="7">
    <source>
        <dbReference type="PROSITE-ProRule" id="PRU01091"/>
    </source>
</evidence>
<reference evidence="10" key="2">
    <citation type="submission" date="2020-09" db="EMBL/GenBank/DDBJ databases">
        <authorList>
            <person name="Sun Q."/>
            <person name="Zhou Y."/>
        </authorList>
    </citation>
    <scope>NUCLEOTIDE SEQUENCE</scope>
    <source>
        <strain evidence="10">CGMCC 1.8984</strain>
    </source>
</reference>
<dbReference type="InterPro" id="IPR001867">
    <property type="entry name" value="OmpR/PhoB-type_DNA-bd"/>
</dbReference>
<dbReference type="PROSITE" id="PS51755">
    <property type="entry name" value="OMPR_PHOB"/>
    <property type="match status" value="1"/>
</dbReference>
<feature type="DNA-binding region" description="OmpR/PhoB-type" evidence="7">
    <location>
        <begin position="128"/>
        <end position="223"/>
    </location>
</feature>
<dbReference type="Gene3D" id="1.10.10.10">
    <property type="entry name" value="Winged helix-like DNA-binding domain superfamily/Winged helix DNA-binding domain"/>
    <property type="match status" value="1"/>
</dbReference>
<dbReference type="CDD" id="cd00383">
    <property type="entry name" value="trans_reg_C"/>
    <property type="match status" value="1"/>
</dbReference>
<dbReference type="Pfam" id="PF00072">
    <property type="entry name" value="Response_reg"/>
    <property type="match status" value="1"/>
</dbReference>
<keyword evidence="3 7" id="KW-0238">DNA-binding</keyword>
<protein>
    <recommendedName>
        <fullName evidence="5">Sensory transduction protein RegX3</fullName>
    </recommendedName>
</protein>
<keyword evidence="2" id="KW-0805">Transcription regulation</keyword>
<dbReference type="InterPro" id="IPR039420">
    <property type="entry name" value="WalR-like"/>
</dbReference>
<feature type="domain" description="Response regulatory" evidence="8">
    <location>
        <begin position="2"/>
        <end position="115"/>
    </location>
</feature>
<dbReference type="SUPFAM" id="SSF52172">
    <property type="entry name" value="CheY-like"/>
    <property type="match status" value="1"/>
</dbReference>
<evidence type="ECO:0000259" key="9">
    <source>
        <dbReference type="PROSITE" id="PS51755"/>
    </source>
</evidence>
<evidence type="ECO:0000313" key="11">
    <source>
        <dbReference type="Proteomes" id="UP000636956"/>
    </source>
</evidence>
<dbReference type="PANTHER" id="PTHR48111:SF72">
    <property type="entry name" value="SENSORY TRANSDUCTION PROTEIN REGX3"/>
    <property type="match status" value="1"/>
</dbReference>
<name>A0A917UTV7_9MICO</name>
<dbReference type="Gene3D" id="3.40.50.2300">
    <property type="match status" value="1"/>
</dbReference>
<dbReference type="GO" id="GO:0005829">
    <property type="term" value="C:cytosol"/>
    <property type="evidence" value="ECO:0007669"/>
    <property type="project" value="TreeGrafter"/>
</dbReference>
<dbReference type="Gene3D" id="6.10.250.690">
    <property type="match status" value="1"/>
</dbReference>
<organism evidence="10 11">
    <name type="scientific">Agromyces bauzanensis</name>
    <dbReference type="NCBI Taxonomy" id="1308924"/>
    <lineage>
        <taxon>Bacteria</taxon>
        <taxon>Bacillati</taxon>
        <taxon>Actinomycetota</taxon>
        <taxon>Actinomycetes</taxon>
        <taxon>Micrococcales</taxon>
        <taxon>Microbacteriaceae</taxon>
        <taxon>Agromyces</taxon>
    </lineage>
</organism>
<evidence type="ECO:0000259" key="8">
    <source>
        <dbReference type="PROSITE" id="PS50110"/>
    </source>
</evidence>
<accession>A0A917UTV7</accession>
<dbReference type="Pfam" id="PF00486">
    <property type="entry name" value="Trans_reg_C"/>
    <property type="match status" value="1"/>
</dbReference>
<dbReference type="InterPro" id="IPR036388">
    <property type="entry name" value="WH-like_DNA-bd_sf"/>
</dbReference>
<dbReference type="PROSITE" id="PS50110">
    <property type="entry name" value="RESPONSE_REGULATORY"/>
    <property type="match status" value="1"/>
</dbReference>
<keyword evidence="4" id="KW-0804">Transcription</keyword>
<dbReference type="InterPro" id="IPR016032">
    <property type="entry name" value="Sig_transdc_resp-reg_C-effctor"/>
</dbReference>
<dbReference type="GO" id="GO:0032993">
    <property type="term" value="C:protein-DNA complex"/>
    <property type="evidence" value="ECO:0007669"/>
    <property type="project" value="TreeGrafter"/>
</dbReference>
<dbReference type="GO" id="GO:0006355">
    <property type="term" value="P:regulation of DNA-templated transcription"/>
    <property type="evidence" value="ECO:0007669"/>
    <property type="project" value="InterPro"/>
</dbReference>
<keyword evidence="11" id="KW-1185">Reference proteome</keyword>
<gene>
    <name evidence="10" type="ORF">GCM10011372_23990</name>
</gene>
<dbReference type="InterPro" id="IPR011006">
    <property type="entry name" value="CheY-like_superfamily"/>
</dbReference>
<evidence type="ECO:0000256" key="6">
    <source>
        <dbReference type="PROSITE-ProRule" id="PRU00169"/>
    </source>
</evidence>
<evidence type="ECO:0000256" key="1">
    <source>
        <dbReference type="ARBA" id="ARBA00022553"/>
    </source>
</evidence>
<dbReference type="GO" id="GO:0000976">
    <property type="term" value="F:transcription cis-regulatory region binding"/>
    <property type="evidence" value="ECO:0007669"/>
    <property type="project" value="TreeGrafter"/>
</dbReference>
<dbReference type="GO" id="GO:0000156">
    <property type="term" value="F:phosphorelay response regulator activity"/>
    <property type="evidence" value="ECO:0007669"/>
    <property type="project" value="TreeGrafter"/>
</dbReference>
<dbReference type="SMART" id="SM00862">
    <property type="entry name" value="Trans_reg_C"/>
    <property type="match status" value="1"/>
</dbReference>
<feature type="modified residue" description="4-aspartylphosphate" evidence="6">
    <location>
        <position position="51"/>
    </location>
</feature>
<dbReference type="EMBL" id="BMMD01000013">
    <property type="protein sequence ID" value="GGJ84854.1"/>
    <property type="molecule type" value="Genomic_DNA"/>
</dbReference>
<keyword evidence="1 6" id="KW-0597">Phosphoprotein</keyword>
<sequence>MRVLLIEDDAAIAAGILDALRQAGFEAAHAATGAAGLEAVDGGDADLVLLDLGLPDVDGVEVCRRICTTTTLPVIVVSARGDEFDRVLALEMGADDYLVKPFGFRELAARIRAVTRRAAQGEAAANATSARTIGALTLDPRSRRVSLDGEPVHLTAKEFELLEYLTGDPGAVMRRSDILRDVWGTSWYGTTKTLDAHVAAIRKKLGDPRWIEAVRGVGFRFGEPG</sequence>
<dbReference type="SMART" id="SM00448">
    <property type="entry name" value="REC"/>
    <property type="match status" value="1"/>
</dbReference>
<dbReference type="RefSeq" id="WP_188743667.1">
    <property type="nucleotide sequence ID" value="NZ_BAABFW010000023.1"/>
</dbReference>
<evidence type="ECO:0000313" key="10">
    <source>
        <dbReference type="EMBL" id="GGJ84854.1"/>
    </source>
</evidence>
<comment type="caution">
    <text evidence="10">The sequence shown here is derived from an EMBL/GenBank/DDBJ whole genome shotgun (WGS) entry which is preliminary data.</text>
</comment>
<dbReference type="InterPro" id="IPR001789">
    <property type="entry name" value="Sig_transdc_resp-reg_receiver"/>
</dbReference>